<name>A0A0A9GER3_ARUDO</name>
<accession>A0A0A9GER3</accession>
<sequence>MYVARHEEHTEPTRTRSGISSRPKISIRMSSGRSGNSLPTVAASKSGE</sequence>
<feature type="compositionally biased region" description="Polar residues" evidence="1">
    <location>
        <begin position="28"/>
        <end position="39"/>
    </location>
</feature>
<feature type="compositionally biased region" description="Basic and acidic residues" evidence="1">
    <location>
        <begin position="1"/>
        <end position="14"/>
    </location>
</feature>
<dbReference type="EMBL" id="GBRH01178778">
    <property type="protein sequence ID" value="JAE19118.1"/>
    <property type="molecule type" value="Transcribed_RNA"/>
</dbReference>
<organism evidence="2">
    <name type="scientific">Arundo donax</name>
    <name type="common">Giant reed</name>
    <name type="synonym">Donax arundinaceus</name>
    <dbReference type="NCBI Taxonomy" id="35708"/>
    <lineage>
        <taxon>Eukaryota</taxon>
        <taxon>Viridiplantae</taxon>
        <taxon>Streptophyta</taxon>
        <taxon>Embryophyta</taxon>
        <taxon>Tracheophyta</taxon>
        <taxon>Spermatophyta</taxon>
        <taxon>Magnoliopsida</taxon>
        <taxon>Liliopsida</taxon>
        <taxon>Poales</taxon>
        <taxon>Poaceae</taxon>
        <taxon>PACMAD clade</taxon>
        <taxon>Arundinoideae</taxon>
        <taxon>Arundineae</taxon>
        <taxon>Arundo</taxon>
    </lineage>
</organism>
<evidence type="ECO:0000256" key="1">
    <source>
        <dbReference type="SAM" id="MobiDB-lite"/>
    </source>
</evidence>
<proteinExistence type="predicted"/>
<protein>
    <submittedName>
        <fullName evidence="2">Uncharacterized protein</fullName>
    </submittedName>
</protein>
<dbReference type="AlphaFoldDB" id="A0A0A9GER3"/>
<reference evidence="2" key="2">
    <citation type="journal article" date="2015" name="Data Brief">
        <title>Shoot transcriptome of the giant reed, Arundo donax.</title>
        <authorList>
            <person name="Barrero R.A."/>
            <person name="Guerrero F.D."/>
            <person name="Moolhuijzen P."/>
            <person name="Goolsby J.A."/>
            <person name="Tidwell J."/>
            <person name="Bellgard S.E."/>
            <person name="Bellgard M.I."/>
        </authorList>
    </citation>
    <scope>NUCLEOTIDE SEQUENCE</scope>
    <source>
        <tissue evidence="2">Shoot tissue taken approximately 20 cm above the soil surface</tissue>
    </source>
</reference>
<feature type="region of interest" description="Disordered" evidence="1">
    <location>
        <begin position="1"/>
        <end position="48"/>
    </location>
</feature>
<reference evidence="2" key="1">
    <citation type="submission" date="2014-09" db="EMBL/GenBank/DDBJ databases">
        <authorList>
            <person name="Magalhaes I.L.F."/>
            <person name="Oliveira U."/>
            <person name="Santos F.R."/>
            <person name="Vidigal T.H.D.A."/>
            <person name="Brescovit A.D."/>
            <person name="Santos A.J."/>
        </authorList>
    </citation>
    <scope>NUCLEOTIDE SEQUENCE</scope>
    <source>
        <tissue evidence="2">Shoot tissue taken approximately 20 cm above the soil surface</tissue>
    </source>
</reference>
<evidence type="ECO:0000313" key="2">
    <source>
        <dbReference type="EMBL" id="JAE19118.1"/>
    </source>
</evidence>